<dbReference type="PANTHER" id="PTHR23250:SF1">
    <property type="entry name" value="TECTONIN BETA-PROPELLER REPEAT-CONTAINING PROTEIN 1"/>
    <property type="match status" value="1"/>
</dbReference>
<dbReference type="EMBL" id="MCBR01007713">
    <property type="protein sequence ID" value="RKF75675.1"/>
    <property type="molecule type" value="Genomic_DNA"/>
</dbReference>
<comment type="caution">
    <text evidence="2">The sequence shown here is derived from an EMBL/GenBank/DDBJ whole genome shotgun (WGS) entry which is preliminary data.</text>
</comment>
<accession>A0A420IMH5</accession>
<proteinExistence type="predicted"/>
<feature type="region of interest" description="Disordered" evidence="1">
    <location>
        <begin position="92"/>
        <end position="121"/>
    </location>
</feature>
<feature type="region of interest" description="Disordered" evidence="1">
    <location>
        <begin position="33"/>
        <end position="60"/>
    </location>
</feature>
<feature type="compositionally biased region" description="Basic and acidic residues" evidence="1">
    <location>
        <begin position="112"/>
        <end position="121"/>
    </location>
</feature>
<reference evidence="2 3" key="1">
    <citation type="journal article" date="2018" name="BMC Genomics">
        <title>Comparative genome analyses reveal sequence features reflecting distinct modes of host-adaptation between dicot and monocot powdery mildew.</title>
        <authorList>
            <person name="Wu Y."/>
            <person name="Ma X."/>
            <person name="Pan Z."/>
            <person name="Kale S.D."/>
            <person name="Song Y."/>
            <person name="King H."/>
            <person name="Zhang Q."/>
            <person name="Presley C."/>
            <person name="Deng X."/>
            <person name="Wei C.I."/>
            <person name="Xiao S."/>
        </authorList>
    </citation>
    <scope>NUCLEOTIDE SEQUENCE [LARGE SCALE GENOMIC DNA]</scope>
    <source>
        <strain evidence="2">UCSC1</strain>
    </source>
</reference>
<evidence type="ECO:0000313" key="2">
    <source>
        <dbReference type="EMBL" id="RKF75675.1"/>
    </source>
</evidence>
<dbReference type="InterPro" id="IPR051513">
    <property type="entry name" value="Tectonin_beta-prop"/>
</dbReference>
<name>A0A420IMH5_9PEZI</name>
<dbReference type="Proteomes" id="UP000285405">
    <property type="component" value="Unassembled WGS sequence"/>
</dbReference>
<dbReference type="AlphaFoldDB" id="A0A420IMH5"/>
<feature type="compositionally biased region" description="Polar residues" evidence="1">
    <location>
        <begin position="33"/>
        <end position="42"/>
    </location>
</feature>
<evidence type="ECO:0000313" key="3">
    <source>
        <dbReference type="Proteomes" id="UP000285405"/>
    </source>
</evidence>
<evidence type="ECO:0000256" key="1">
    <source>
        <dbReference type="SAM" id="MobiDB-lite"/>
    </source>
</evidence>
<protein>
    <submittedName>
        <fullName evidence="2">Meiotically up-regulated gene 65 protein</fullName>
    </submittedName>
</protein>
<organism evidence="2 3">
    <name type="scientific">Golovinomyces cichoracearum</name>
    <dbReference type="NCBI Taxonomy" id="62708"/>
    <lineage>
        <taxon>Eukaryota</taxon>
        <taxon>Fungi</taxon>
        <taxon>Dikarya</taxon>
        <taxon>Ascomycota</taxon>
        <taxon>Pezizomycotina</taxon>
        <taxon>Leotiomycetes</taxon>
        <taxon>Erysiphales</taxon>
        <taxon>Erysiphaceae</taxon>
        <taxon>Golovinomyces</taxon>
    </lineage>
</organism>
<sequence>MSICHSSKKRCSSKKKKSSEYYHQIELIDDISSVLSGKSRGNTSKKKATDQSNQLPRTKRSFDIYPHQSPFRLREGSAQRKFAKYQDVDSLKSKDNSSFSSFGKKTRKKSSKRQEENEGTIRTEAKKSSVLNRFSEEAKYAVDVLFENQRGLFCCGIPLFSSRALGNLDPAPWTNIAQKTSATDITNAQPPDPSWEWIGDNWSVYHADEPGECWKYSFAFNGRFSWHRGRWWNSFVRRRAWVRKRVKKKLEYDENESYMFRSHNSLAYPTESRHNNQLSSLKGKNSSSYDVFIGKQSTDVEKIKNIHDISTLKKAFRSVRIDREITEFVQNFIKNGSDDLFNLKDQMHEIMHLFIFQASRHSLVALLRESLNQALNQREKCINSHHKDERDKVEALNFALSAAEDEIRNFGF</sequence>
<dbReference type="OrthoDB" id="72441at2759"/>
<gene>
    <name evidence="2" type="ORF">GcC1_077009</name>
</gene>
<dbReference type="PANTHER" id="PTHR23250">
    <property type="entry name" value="DYSFERLIN-RELATED"/>
    <property type="match status" value="1"/>
</dbReference>